<dbReference type="Pfam" id="PF13963">
    <property type="entry name" value="Transpos_assoc"/>
    <property type="match status" value="1"/>
</dbReference>
<evidence type="ECO:0008006" key="5">
    <source>
        <dbReference type="Google" id="ProtNLM"/>
    </source>
</evidence>
<evidence type="ECO:0000259" key="2">
    <source>
        <dbReference type="Pfam" id="PF13963"/>
    </source>
</evidence>
<name>A0AAW1XSC9_RUBAR</name>
<dbReference type="PANTHER" id="PTHR48451:SF1">
    <property type="entry name" value="DUF4218 DOMAIN-CONTAINING PROTEIN"/>
    <property type="match status" value="1"/>
</dbReference>
<dbReference type="InterPro" id="IPR025452">
    <property type="entry name" value="DUF4218"/>
</dbReference>
<dbReference type="Pfam" id="PF13960">
    <property type="entry name" value="DUF4218"/>
    <property type="match status" value="1"/>
</dbReference>
<feature type="domain" description="DUF4218" evidence="1">
    <location>
        <begin position="182"/>
        <end position="249"/>
    </location>
</feature>
<accession>A0AAW1XSC9</accession>
<keyword evidence="4" id="KW-1185">Reference proteome</keyword>
<dbReference type="PANTHER" id="PTHR48451">
    <property type="entry name" value="DUF4218 DOMAIN-CONTAINING PROTEIN"/>
    <property type="match status" value="1"/>
</dbReference>
<gene>
    <name evidence="3" type="ORF">M0R45_015897</name>
</gene>
<proteinExistence type="predicted"/>
<comment type="caution">
    <text evidence="3">The sequence shown here is derived from an EMBL/GenBank/DDBJ whole genome shotgun (WGS) entry which is preliminary data.</text>
</comment>
<dbReference type="EMBL" id="JBEDUW010000003">
    <property type="protein sequence ID" value="KAK9939191.1"/>
    <property type="molecule type" value="Genomic_DNA"/>
</dbReference>
<dbReference type="InterPro" id="IPR029480">
    <property type="entry name" value="Transpos_assoc"/>
</dbReference>
<protein>
    <recommendedName>
        <fullName evidence="5">Transposase-associated domain-containing protein</fullName>
    </recommendedName>
</protein>
<evidence type="ECO:0000313" key="4">
    <source>
        <dbReference type="Proteomes" id="UP001457282"/>
    </source>
</evidence>
<sequence>MDKTWVKLHRCSTEYIAGMQNFIQHSLRVAGRAETIKCPCRICCNRDWFSPEVVFDHLKVDGMNPDYEDMLWVDHDEELPDPVFTDEPLDMLDMLTDIFASNSPSGSPYVGEDGSSTNVRPLDVERFYNLIEDANISLYPGCTKMSKLEFIVRMYQIKCISGWSDKSLSLCLKLIKGILPDEEAAIAGPVHYRSMWPFERYLRDLKDHVRNKSRPEGSIAEGYIAEECLSFCSMYLEDIDTHRTRPGRNADAEFRDFPGGFPIFLNIGHPLKGEGKLVNMDHKEWERLNKYVLLNCPEVNPYLSQFIMNAQRRKGKRKLYECDQASHKNFPAWFKKHVIDLNMDPNNNVHEDLYALAMAIRTKPRDLYDLVVAVHDEPCAPQNIDEASLDVDDEVIQIDIDGITVNQMLPLLRETLDEEVASSSTDGE</sequence>
<feature type="domain" description="Transposase-associated" evidence="2">
    <location>
        <begin position="3"/>
        <end position="77"/>
    </location>
</feature>
<evidence type="ECO:0000259" key="1">
    <source>
        <dbReference type="Pfam" id="PF13960"/>
    </source>
</evidence>
<organism evidence="3 4">
    <name type="scientific">Rubus argutus</name>
    <name type="common">Southern blackberry</name>
    <dbReference type="NCBI Taxonomy" id="59490"/>
    <lineage>
        <taxon>Eukaryota</taxon>
        <taxon>Viridiplantae</taxon>
        <taxon>Streptophyta</taxon>
        <taxon>Embryophyta</taxon>
        <taxon>Tracheophyta</taxon>
        <taxon>Spermatophyta</taxon>
        <taxon>Magnoliopsida</taxon>
        <taxon>eudicotyledons</taxon>
        <taxon>Gunneridae</taxon>
        <taxon>Pentapetalae</taxon>
        <taxon>rosids</taxon>
        <taxon>fabids</taxon>
        <taxon>Rosales</taxon>
        <taxon>Rosaceae</taxon>
        <taxon>Rosoideae</taxon>
        <taxon>Rosoideae incertae sedis</taxon>
        <taxon>Rubus</taxon>
    </lineage>
</organism>
<evidence type="ECO:0000313" key="3">
    <source>
        <dbReference type="EMBL" id="KAK9939191.1"/>
    </source>
</evidence>
<reference evidence="3 4" key="1">
    <citation type="journal article" date="2023" name="G3 (Bethesda)">
        <title>A chromosome-length genome assembly and annotation of blackberry (Rubus argutus, cv. 'Hillquist').</title>
        <authorList>
            <person name="Bruna T."/>
            <person name="Aryal R."/>
            <person name="Dudchenko O."/>
            <person name="Sargent D.J."/>
            <person name="Mead D."/>
            <person name="Buti M."/>
            <person name="Cavallini A."/>
            <person name="Hytonen T."/>
            <person name="Andres J."/>
            <person name="Pham M."/>
            <person name="Weisz D."/>
            <person name="Mascagni F."/>
            <person name="Usai G."/>
            <person name="Natali L."/>
            <person name="Bassil N."/>
            <person name="Fernandez G.E."/>
            <person name="Lomsadze A."/>
            <person name="Armour M."/>
            <person name="Olukolu B."/>
            <person name="Poorten T."/>
            <person name="Britton C."/>
            <person name="Davik J."/>
            <person name="Ashrafi H."/>
            <person name="Aiden E.L."/>
            <person name="Borodovsky M."/>
            <person name="Worthington M."/>
        </authorList>
    </citation>
    <scope>NUCLEOTIDE SEQUENCE [LARGE SCALE GENOMIC DNA]</scope>
    <source>
        <strain evidence="3">PI 553951</strain>
    </source>
</reference>
<dbReference type="Proteomes" id="UP001457282">
    <property type="component" value="Unassembled WGS sequence"/>
</dbReference>
<dbReference type="AlphaFoldDB" id="A0AAW1XSC9"/>